<dbReference type="InterPro" id="IPR020845">
    <property type="entry name" value="AMP-binding_CS"/>
</dbReference>
<gene>
    <name evidence="5" type="ORF">FNH06_17980</name>
</gene>
<dbReference type="GO" id="GO:0006631">
    <property type="term" value="P:fatty acid metabolic process"/>
    <property type="evidence" value="ECO:0007669"/>
    <property type="project" value="TreeGrafter"/>
</dbReference>
<protein>
    <submittedName>
        <fullName evidence="5">Acyl-CoA synthetase</fullName>
    </submittedName>
</protein>
<proteinExistence type="inferred from homology"/>
<evidence type="ECO:0000313" key="6">
    <source>
        <dbReference type="Proteomes" id="UP000318578"/>
    </source>
</evidence>
<organism evidence="5 6">
    <name type="scientific">Amycolatopsis acidiphila</name>
    <dbReference type="NCBI Taxonomy" id="715473"/>
    <lineage>
        <taxon>Bacteria</taxon>
        <taxon>Bacillati</taxon>
        <taxon>Actinomycetota</taxon>
        <taxon>Actinomycetes</taxon>
        <taxon>Pseudonocardiales</taxon>
        <taxon>Pseudonocardiaceae</taxon>
        <taxon>Amycolatopsis</taxon>
    </lineage>
</organism>
<dbReference type="Pfam" id="PF13193">
    <property type="entry name" value="AMP-binding_C"/>
    <property type="match status" value="1"/>
</dbReference>
<dbReference type="GO" id="GO:0031956">
    <property type="term" value="F:medium-chain fatty acid-CoA ligase activity"/>
    <property type="evidence" value="ECO:0007669"/>
    <property type="project" value="TreeGrafter"/>
</dbReference>
<comment type="similarity">
    <text evidence="1">Belongs to the ATP-dependent AMP-binding enzyme family.</text>
</comment>
<keyword evidence="6" id="KW-1185">Reference proteome</keyword>
<dbReference type="PROSITE" id="PS00455">
    <property type="entry name" value="AMP_BINDING"/>
    <property type="match status" value="1"/>
</dbReference>
<name>A0A558AA30_9PSEU</name>
<evidence type="ECO:0000259" key="3">
    <source>
        <dbReference type="Pfam" id="PF00501"/>
    </source>
</evidence>
<feature type="domain" description="AMP-dependent synthetase/ligase" evidence="3">
    <location>
        <begin position="7"/>
        <end position="366"/>
    </location>
</feature>
<feature type="domain" description="AMP-binding enzyme C-terminal" evidence="4">
    <location>
        <begin position="420"/>
        <end position="498"/>
    </location>
</feature>
<accession>A0A558AA30</accession>
<dbReference type="PANTHER" id="PTHR43201">
    <property type="entry name" value="ACYL-COA SYNTHETASE"/>
    <property type="match status" value="1"/>
</dbReference>
<evidence type="ECO:0000256" key="2">
    <source>
        <dbReference type="ARBA" id="ARBA00022598"/>
    </source>
</evidence>
<dbReference type="Gene3D" id="3.40.50.12780">
    <property type="entry name" value="N-terminal domain of ligase-like"/>
    <property type="match status" value="1"/>
</dbReference>
<dbReference type="InterPro" id="IPR042099">
    <property type="entry name" value="ANL_N_sf"/>
</dbReference>
<dbReference type="Pfam" id="PF00501">
    <property type="entry name" value="AMP-binding"/>
    <property type="match status" value="1"/>
</dbReference>
<dbReference type="OrthoDB" id="9803968at2"/>
<dbReference type="AlphaFoldDB" id="A0A558AA30"/>
<comment type="caution">
    <text evidence="5">The sequence shown here is derived from an EMBL/GenBank/DDBJ whole genome shotgun (WGS) entry which is preliminary data.</text>
</comment>
<keyword evidence="2" id="KW-0436">Ligase</keyword>
<dbReference type="Gene3D" id="3.30.300.30">
    <property type="match status" value="1"/>
</dbReference>
<evidence type="ECO:0000256" key="1">
    <source>
        <dbReference type="ARBA" id="ARBA00006432"/>
    </source>
</evidence>
<evidence type="ECO:0000259" key="4">
    <source>
        <dbReference type="Pfam" id="PF13193"/>
    </source>
</evidence>
<dbReference type="SUPFAM" id="SSF56801">
    <property type="entry name" value="Acetyl-CoA synthetase-like"/>
    <property type="match status" value="1"/>
</dbReference>
<dbReference type="PANTHER" id="PTHR43201:SF5">
    <property type="entry name" value="MEDIUM-CHAIN ACYL-COA LIGASE ACSF2, MITOCHONDRIAL"/>
    <property type="match status" value="1"/>
</dbReference>
<dbReference type="InterPro" id="IPR045851">
    <property type="entry name" value="AMP-bd_C_sf"/>
</dbReference>
<sequence length="521" mass="57640">MYPADFALSTPDKSAVVVADTGQRQTYRELTEGANRLARLLREAGLRPGDHYAVFAENHLRYFELVWAGLNSGLYVTPVNSHLTAAEAAHLVNDSGAKVVLTTSAMAEVAEQLVPLTPGVTRRLMLDGTGEHHESYEQAVSAFPPEPLEDEVRGTFMLYSSGTTGRPKGIRFPLPGHPARAGDRELLPSGTALLGLDEDTVYLSPAPLYHAAPLRVSALVHCTGGTVVVLRRFDAEQALAAIEEHRVTSSQWVPTMFVRMLKLPGEVRDRHDLSSMRIAVHAAAPCPVEVKRRMIEWWGPILREYYSGTENIGTTVLSSEEWLAHPGSVGRPQGTVIHICAEDGTELPAGSVGTVYFATPDITVAYHNDPERTAALSHPQHPDWRTIGDIGHLDEDGYLYLSDRRDFTIIAGGVNIYPREIEDVLVVHDEVADVAVFGVPHPELGEQVQAVVQPVRWSDAGNGLAERLLAHCRTRLAPFKWPRSIDFVRELPRQDNGKLYKTALRESYRARSRQPRRESFR</sequence>
<reference evidence="5 6" key="1">
    <citation type="submission" date="2019-07" db="EMBL/GenBank/DDBJ databases">
        <title>New species of Amycolatopsis and Streptomyces.</title>
        <authorList>
            <person name="Duangmal K."/>
            <person name="Teo W.F.A."/>
            <person name="Lipun K."/>
        </authorList>
    </citation>
    <scope>NUCLEOTIDE SEQUENCE [LARGE SCALE GENOMIC DNA]</scope>
    <source>
        <strain evidence="5 6">JCM 30562</strain>
    </source>
</reference>
<dbReference type="InterPro" id="IPR025110">
    <property type="entry name" value="AMP-bd_C"/>
</dbReference>
<dbReference type="Proteomes" id="UP000318578">
    <property type="component" value="Unassembled WGS sequence"/>
</dbReference>
<evidence type="ECO:0000313" key="5">
    <source>
        <dbReference type="EMBL" id="TVT21119.1"/>
    </source>
</evidence>
<dbReference type="RefSeq" id="WP_144639881.1">
    <property type="nucleotide sequence ID" value="NZ_BNAX01000001.1"/>
</dbReference>
<dbReference type="InterPro" id="IPR000873">
    <property type="entry name" value="AMP-dep_synth/lig_dom"/>
</dbReference>
<dbReference type="EMBL" id="VJZA01000029">
    <property type="protein sequence ID" value="TVT21119.1"/>
    <property type="molecule type" value="Genomic_DNA"/>
</dbReference>